<feature type="non-terminal residue" evidence="2">
    <location>
        <position position="156"/>
    </location>
</feature>
<dbReference type="InterPro" id="IPR050143">
    <property type="entry name" value="TRIM/RBCC"/>
</dbReference>
<reference evidence="2 3" key="1">
    <citation type="submission" date="2019-09" db="EMBL/GenBank/DDBJ databases">
        <title>Bird 10,000 Genomes (B10K) Project - Family phase.</title>
        <authorList>
            <person name="Zhang G."/>
        </authorList>
    </citation>
    <scope>NUCLEOTIDE SEQUENCE [LARGE SCALE GENOMIC DNA]</scope>
    <source>
        <strain evidence="2">B10K-MSB-42743</strain>
        <tissue evidence="2">Heart</tissue>
    </source>
</reference>
<dbReference type="Proteomes" id="UP000545332">
    <property type="component" value="Unassembled WGS sequence"/>
</dbReference>
<feature type="non-terminal residue" evidence="2">
    <location>
        <position position="1"/>
    </location>
</feature>
<feature type="domain" description="B30.2/SPRY" evidence="1">
    <location>
        <begin position="1"/>
        <end position="156"/>
    </location>
</feature>
<dbReference type="SMART" id="SM00589">
    <property type="entry name" value="PRY"/>
    <property type="match status" value="1"/>
</dbReference>
<accession>A0A7K4KUV7</accession>
<dbReference type="InterPro" id="IPR003877">
    <property type="entry name" value="SPRY_dom"/>
</dbReference>
<gene>
    <name evidence="2" type="primary">Btn1a1_5</name>
    <name evidence="2" type="ORF">CRYSOU_R00748</name>
</gene>
<comment type="caution">
    <text evidence="2">The sequence shown here is derived from an EMBL/GenBank/DDBJ whole genome shotgun (WGS) entry which is preliminary data.</text>
</comment>
<evidence type="ECO:0000313" key="2">
    <source>
        <dbReference type="EMBL" id="NWI20215.1"/>
    </source>
</evidence>
<evidence type="ECO:0000313" key="3">
    <source>
        <dbReference type="Proteomes" id="UP000545332"/>
    </source>
</evidence>
<keyword evidence="3" id="KW-1185">Reference proteome</keyword>
<protein>
    <submittedName>
        <fullName evidence="2">BT1A1 protein</fullName>
    </submittedName>
</protein>
<name>A0A7K4KUV7_9AVES</name>
<dbReference type="InterPro" id="IPR003879">
    <property type="entry name" value="Butyrophylin_SPRY"/>
</dbReference>
<dbReference type="PROSITE" id="PS50188">
    <property type="entry name" value="B302_SPRY"/>
    <property type="match status" value="1"/>
</dbReference>
<dbReference type="InterPro" id="IPR013320">
    <property type="entry name" value="ConA-like_dom_sf"/>
</dbReference>
<evidence type="ECO:0000259" key="1">
    <source>
        <dbReference type="PROSITE" id="PS50188"/>
    </source>
</evidence>
<dbReference type="AlphaFoldDB" id="A0A7K4KUV7"/>
<dbReference type="InterPro" id="IPR006574">
    <property type="entry name" value="PRY"/>
</dbReference>
<dbReference type="Gene3D" id="2.60.120.920">
    <property type="match status" value="1"/>
</dbReference>
<dbReference type="OrthoDB" id="9049620at2759"/>
<dbReference type="InterPro" id="IPR043136">
    <property type="entry name" value="B30.2/SPRY_sf"/>
</dbReference>
<dbReference type="PRINTS" id="PR01407">
    <property type="entry name" value="BUTYPHLNCDUF"/>
</dbReference>
<dbReference type="EMBL" id="VWPX01018692">
    <property type="protein sequence ID" value="NWI20215.1"/>
    <property type="molecule type" value="Genomic_DNA"/>
</dbReference>
<sequence>EVFLDPDTAHPQLVLSLDCRSVRWGETRQKLPYRYERFEHLCCVLGQEGFSAGKHCWEVEGEVGDETCWAVGVANNFVRRKTMISPSPEDRIWAVQQKKGKFEALTDPRTPLSLSPVPKRIWVVLDCTERQVIFVNADNGAEIYTFESLFFGRVKI</sequence>
<dbReference type="SMART" id="SM00449">
    <property type="entry name" value="SPRY"/>
    <property type="match status" value="1"/>
</dbReference>
<dbReference type="FunFam" id="2.60.120.920:FF:000004">
    <property type="entry name" value="Butyrophilin subfamily 1 member A1"/>
    <property type="match status" value="1"/>
</dbReference>
<proteinExistence type="predicted"/>
<dbReference type="Pfam" id="PF13765">
    <property type="entry name" value="PRY"/>
    <property type="match status" value="1"/>
</dbReference>
<dbReference type="PANTHER" id="PTHR24103">
    <property type="entry name" value="E3 UBIQUITIN-PROTEIN LIGASE TRIM"/>
    <property type="match status" value="1"/>
</dbReference>
<dbReference type="Pfam" id="PF00622">
    <property type="entry name" value="SPRY"/>
    <property type="match status" value="1"/>
</dbReference>
<dbReference type="InterPro" id="IPR001870">
    <property type="entry name" value="B30.2/SPRY"/>
</dbReference>
<dbReference type="SUPFAM" id="SSF49899">
    <property type="entry name" value="Concanavalin A-like lectins/glucanases"/>
    <property type="match status" value="1"/>
</dbReference>
<organism evidence="2 3">
    <name type="scientific">Crypturellus soui</name>
    <dbReference type="NCBI Taxonomy" id="458187"/>
    <lineage>
        <taxon>Eukaryota</taxon>
        <taxon>Metazoa</taxon>
        <taxon>Chordata</taxon>
        <taxon>Craniata</taxon>
        <taxon>Vertebrata</taxon>
        <taxon>Euteleostomi</taxon>
        <taxon>Archelosauria</taxon>
        <taxon>Archosauria</taxon>
        <taxon>Dinosauria</taxon>
        <taxon>Saurischia</taxon>
        <taxon>Theropoda</taxon>
        <taxon>Coelurosauria</taxon>
        <taxon>Aves</taxon>
        <taxon>Palaeognathae</taxon>
        <taxon>Tinamiformes</taxon>
        <taxon>Tinamidae</taxon>
        <taxon>Crypturellus</taxon>
    </lineage>
</organism>